<dbReference type="EC" id="2.1.1.199" evidence="7"/>
<comment type="similarity">
    <text evidence="1 7">Belongs to the methyltransferase superfamily. RsmH family.</text>
</comment>
<dbReference type="RefSeq" id="WP_192040212.1">
    <property type="nucleotide sequence ID" value="NZ_JACYWE010000010.1"/>
</dbReference>
<dbReference type="GO" id="GO:0005737">
    <property type="term" value="C:cytoplasm"/>
    <property type="evidence" value="ECO:0007669"/>
    <property type="project" value="UniProtKB-SubCell"/>
</dbReference>
<feature type="binding site" evidence="7">
    <location>
        <position position="116"/>
    </location>
    <ligand>
        <name>S-adenosyl-L-methionine</name>
        <dbReference type="ChEBI" id="CHEBI:59789"/>
    </ligand>
</feature>
<feature type="binding site" evidence="7">
    <location>
        <begin position="47"/>
        <end position="49"/>
    </location>
    <ligand>
        <name>S-adenosyl-L-methionine</name>
        <dbReference type="ChEBI" id="CHEBI:59789"/>
    </ligand>
</feature>
<evidence type="ECO:0000256" key="1">
    <source>
        <dbReference type="ARBA" id="ARBA00010396"/>
    </source>
</evidence>
<keyword evidence="5 7" id="KW-0808">Transferase</keyword>
<dbReference type="NCBIfam" id="TIGR00006">
    <property type="entry name" value="16S rRNA (cytosine(1402)-N(4))-methyltransferase RsmH"/>
    <property type="match status" value="1"/>
</dbReference>
<reference evidence="8" key="1">
    <citation type="submission" date="2020-09" db="EMBL/GenBank/DDBJ databases">
        <title>Hoyosella lacisalsi sp. nov., a halotolerant actinobacterium isolated from soil of Lake Gudzhirganskoe.</title>
        <authorList>
            <person name="Yang Q."/>
            <person name="Guo P.Y."/>
            <person name="Liu S.W."/>
            <person name="Li F.N."/>
            <person name="Sun C.H."/>
        </authorList>
    </citation>
    <scope>NUCLEOTIDE SEQUENCE</scope>
    <source>
        <strain evidence="8">G463</strain>
    </source>
</reference>
<accession>A0A927PN53</accession>
<keyword evidence="2 7" id="KW-0963">Cytoplasm</keyword>
<comment type="caution">
    <text evidence="8">The sequence shown here is derived from an EMBL/GenBank/DDBJ whole genome shotgun (WGS) entry which is preliminary data.</text>
</comment>
<evidence type="ECO:0000256" key="4">
    <source>
        <dbReference type="ARBA" id="ARBA00022603"/>
    </source>
</evidence>
<keyword evidence="3 7" id="KW-0698">rRNA processing</keyword>
<comment type="catalytic activity">
    <reaction evidence="7">
        <text>cytidine(1402) in 16S rRNA + S-adenosyl-L-methionine = N(4)-methylcytidine(1402) in 16S rRNA + S-adenosyl-L-homocysteine + H(+)</text>
        <dbReference type="Rhea" id="RHEA:42928"/>
        <dbReference type="Rhea" id="RHEA-COMP:10286"/>
        <dbReference type="Rhea" id="RHEA-COMP:10287"/>
        <dbReference type="ChEBI" id="CHEBI:15378"/>
        <dbReference type="ChEBI" id="CHEBI:57856"/>
        <dbReference type="ChEBI" id="CHEBI:59789"/>
        <dbReference type="ChEBI" id="CHEBI:74506"/>
        <dbReference type="ChEBI" id="CHEBI:82748"/>
        <dbReference type="EC" id="2.1.1.199"/>
    </reaction>
</comment>
<protein>
    <recommendedName>
        <fullName evidence="7">Ribosomal RNA small subunit methyltransferase H</fullName>
        <ecNumber evidence="7">2.1.1.199</ecNumber>
    </recommendedName>
    <alternativeName>
        <fullName evidence="7">16S rRNA m(4)C1402 methyltransferase</fullName>
    </alternativeName>
    <alternativeName>
        <fullName evidence="7">rRNA (cytosine-N(4)-)-methyltransferase RsmH</fullName>
    </alternativeName>
</protein>
<organism evidence="8 9">
    <name type="scientific">Lolliginicoccus lacisalsi</name>
    <dbReference type="NCBI Taxonomy" id="2742202"/>
    <lineage>
        <taxon>Bacteria</taxon>
        <taxon>Bacillati</taxon>
        <taxon>Actinomycetota</taxon>
        <taxon>Actinomycetes</taxon>
        <taxon>Mycobacteriales</taxon>
        <taxon>Hoyosellaceae</taxon>
        <taxon>Lolliginicoccus</taxon>
    </lineage>
</organism>
<dbReference type="InterPro" id="IPR029063">
    <property type="entry name" value="SAM-dependent_MTases_sf"/>
</dbReference>
<keyword evidence="9" id="KW-1185">Reference proteome</keyword>
<evidence type="ECO:0000313" key="8">
    <source>
        <dbReference type="EMBL" id="MBD8507754.1"/>
    </source>
</evidence>
<dbReference type="InterPro" id="IPR023397">
    <property type="entry name" value="SAM-dep_MeTrfase_MraW_recog"/>
</dbReference>
<dbReference type="Gene3D" id="1.10.150.170">
    <property type="entry name" value="Putative methyltransferase TM0872, insert domain"/>
    <property type="match status" value="1"/>
</dbReference>
<keyword evidence="6 7" id="KW-0949">S-adenosyl-L-methionine</keyword>
<dbReference type="SUPFAM" id="SSF53335">
    <property type="entry name" value="S-adenosyl-L-methionine-dependent methyltransferases"/>
    <property type="match status" value="1"/>
</dbReference>
<dbReference type="HAMAP" id="MF_01007">
    <property type="entry name" value="16SrRNA_methyltr_H"/>
    <property type="match status" value="1"/>
</dbReference>
<evidence type="ECO:0000256" key="7">
    <source>
        <dbReference type="HAMAP-Rule" id="MF_01007"/>
    </source>
</evidence>
<evidence type="ECO:0000313" key="9">
    <source>
        <dbReference type="Proteomes" id="UP000642993"/>
    </source>
</evidence>
<sequence length="330" mass="35841">MSDPMPEHHRDTAERHLPVMADRAIELLGPAIDAPGSVLVDGTLGLAGHAERFLVEYPGLVLVGLDRDTNALRLAGERLRPFRDRVHLVHTRFDGIEDALRQSGIEGSGVSAVLLDLGVSSMQIDEQDRGFSYSTDAPLDMRMDTTSELTAADVVNTYSAADLARVLSAYGEERFARRIAAEIVKQRAQEPFTTSGPLVELLYRAIPAATRRTGGHPAKRTFQALRIEVNGELDALHGVLGPALDALRTGGRIAIMSYHSLEDRIVKRALAERCASRTPPGLPVELPGAGPEFRLLTRGAERASESEAASNPRAVPVRLRAAERIARREA</sequence>
<dbReference type="EMBL" id="JACYWE010000010">
    <property type="protein sequence ID" value="MBD8507754.1"/>
    <property type="molecule type" value="Genomic_DNA"/>
</dbReference>
<proteinExistence type="inferred from homology"/>
<evidence type="ECO:0000256" key="5">
    <source>
        <dbReference type="ARBA" id="ARBA00022679"/>
    </source>
</evidence>
<comment type="function">
    <text evidence="7">Specifically methylates the N4 position of cytidine in position 1402 (C1402) of 16S rRNA.</text>
</comment>
<name>A0A927PN53_9ACTN</name>
<comment type="subcellular location">
    <subcellularLocation>
        <location evidence="7">Cytoplasm</location>
    </subcellularLocation>
</comment>
<dbReference type="Gene3D" id="3.40.50.150">
    <property type="entry name" value="Vaccinia Virus protein VP39"/>
    <property type="match status" value="1"/>
</dbReference>
<keyword evidence="4 7" id="KW-0489">Methyltransferase</keyword>
<dbReference type="GO" id="GO:0070475">
    <property type="term" value="P:rRNA base methylation"/>
    <property type="evidence" value="ECO:0007669"/>
    <property type="project" value="UniProtKB-UniRule"/>
</dbReference>
<dbReference type="PANTHER" id="PTHR11265">
    <property type="entry name" value="S-ADENOSYL-METHYLTRANSFERASE MRAW"/>
    <property type="match status" value="1"/>
</dbReference>
<dbReference type="FunFam" id="1.10.150.170:FF:000001">
    <property type="entry name" value="Ribosomal RNA small subunit methyltransferase H"/>
    <property type="match status" value="1"/>
</dbReference>
<dbReference type="PANTHER" id="PTHR11265:SF0">
    <property type="entry name" value="12S RRNA N4-METHYLCYTIDINE METHYLTRANSFERASE"/>
    <property type="match status" value="1"/>
</dbReference>
<evidence type="ECO:0000256" key="6">
    <source>
        <dbReference type="ARBA" id="ARBA00022691"/>
    </source>
</evidence>
<dbReference type="AlphaFoldDB" id="A0A927PN53"/>
<dbReference type="GO" id="GO:0071424">
    <property type="term" value="F:rRNA (cytosine-N4-)-methyltransferase activity"/>
    <property type="evidence" value="ECO:0007669"/>
    <property type="project" value="UniProtKB-UniRule"/>
</dbReference>
<dbReference type="SUPFAM" id="SSF81799">
    <property type="entry name" value="Putative methyltransferase TM0872, insert domain"/>
    <property type="match status" value="1"/>
</dbReference>
<dbReference type="Proteomes" id="UP000642993">
    <property type="component" value="Unassembled WGS sequence"/>
</dbReference>
<dbReference type="PIRSF" id="PIRSF004486">
    <property type="entry name" value="MraW"/>
    <property type="match status" value="1"/>
</dbReference>
<gene>
    <name evidence="7 8" type="primary">rsmH</name>
    <name evidence="8" type="ORF">HT102_14795</name>
</gene>
<feature type="binding site" evidence="7">
    <location>
        <position position="123"/>
    </location>
    <ligand>
        <name>S-adenosyl-L-methionine</name>
        <dbReference type="ChEBI" id="CHEBI:59789"/>
    </ligand>
</feature>
<dbReference type="Pfam" id="PF01795">
    <property type="entry name" value="Methyltransf_5"/>
    <property type="match status" value="1"/>
</dbReference>
<evidence type="ECO:0000256" key="3">
    <source>
        <dbReference type="ARBA" id="ARBA00022552"/>
    </source>
</evidence>
<feature type="binding site" evidence="7">
    <location>
        <position position="93"/>
    </location>
    <ligand>
        <name>S-adenosyl-L-methionine</name>
        <dbReference type="ChEBI" id="CHEBI:59789"/>
    </ligand>
</feature>
<evidence type="ECO:0000256" key="2">
    <source>
        <dbReference type="ARBA" id="ARBA00022490"/>
    </source>
</evidence>
<dbReference type="InterPro" id="IPR002903">
    <property type="entry name" value="RsmH"/>
</dbReference>
<feature type="binding site" evidence="7">
    <location>
        <position position="66"/>
    </location>
    <ligand>
        <name>S-adenosyl-L-methionine</name>
        <dbReference type="ChEBI" id="CHEBI:59789"/>
    </ligand>
</feature>